<dbReference type="EMBL" id="OU594947">
    <property type="protein sequence ID" value="CAG9292242.1"/>
    <property type="molecule type" value="Genomic_DNA"/>
</dbReference>
<accession>A0A8J9TY06</accession>
<dbReference type="Proteomes" id="UP000836788">
    <property type="component" value="Chromosome 6"/>
</dbReference>
<feature type="compositionally biased region" description="Low complexity" evidence="1">
    <location>
        <begin position="168"/>
        <end position="177"/>
    </location>
</feature>
<evidence type="ECO:0000256" key="1">
    <source>
        <dbReference type="SAM" id="MobiDB-lite"/>
    </source>
</evidence>
<evidence type="ECO:0000313" key="2">
    <source>
        <dbReference type="EMBL" id="CAG9292242.1"/>
    </source>
</evidence>
<proteinExistence type="predicted"/>
<name>A0A8J9TY06_PHATR</name>
<organism evidence="2">
    <name type="scientific">Phaeodactylum tricornutum</name>
    <name type="common">Diatom</name>
    <dbReference type="NCBI Taxonomy" id="2850"/>
    <lineage>
        <taxon>Eukaryota</taxon>
        <taxon>Sar</taxon>
        <taxon>Stramenopiles</taxon>
        <taxon>Ochrophyta</taxon>
        <taxon>Bacillariophyta</taxon>
        <taxon>Bacillariophyceae</taxon>
        <taxon>Bacillariophycidae</taxon>
        <taxon>Naviculales</taxon>
        <taxon>Phaeodactylaceae</taxon>
        <taxon>Phaeodactylum</taxon>
    </lineage>
</organism>
<protein>
    <recommendedName>
        <fullName evidence="3">NTF2 domain-containing protein</fullName>
    </recommendedName>
</protein>
<feature type="compositionally biased region" description="Pro residues" evidence="1">
    <location>
        <begin position="215"/>
        <end position="227"/>
    </location>
</feature>
<feature type="compositionally biased region" description="Low complexity" evidence="1">
    <location>
        <begin position="117"/>
        <end position="135"/>
    </location>
</feature>
<feature type="region of interest" description="Disordered" evidence="1">
    <location>
        <begin position="95"/>
        <end position="233"/>
    </location>
</feature>
<evidence type="ECO:0008006" key="3">
    <source>
        <dbReference type="Google" id="ProtNLM"/>
    </source>
</evidence>
<gene>
    <name evidence="2" type="ORF">PTTT1_LOCUS48818</name>
</gene>
<dbReference type="AlphaFoldDB" id="A0A8J9TY06"/>
<reference evidence="2" key="1">
    <citation type="submission" date="2022-02" db="EMBL/GenBank/DDBJ databases">
        <authorList>
            <person name="Giguere J D."/>
        </authorList>
    </citation>
    <scope>NUCLEOTIDE SEQUENCE</scope>
    <source>
        <strain evidence="2">CCAP 1055/1</strain>
    </source>
</reference>
<feature type="compositionally biased region" description="Polar residues" evidence="1">
    <location>
        <begin position="197"/>
        <end position="211"/>
    </location>
</feature>
<sequence>MDSHSFSRPRVVANAAHPTWQVDVLRQGVPEPVGVLTIDAHTLPPRRRKNKIVWQLPDSVVATSSSGKALAVEPTFGTHEQKRLWELFKEQKKTRRKNLVKKKDSGDVPVTAEASFENTANSVSTTTTSNAGTESSRTEPDVDDEGEEATKSAVLRVSSDIHVDTTAPPVRSSMVPSFVPPPPPGFGVSGMARGEQQEPSPNLSISSTASQAHLPAPPGIPARPNPIPDALTTPSYFAPPIPSAPETLAASVVQTMLACLPRGDVNGWMRFYHPSVRKALLVGSAQAVCHGWTDAYTQWQSLAPAAPSSPSSAWQVHGCHTQIVSTGYTGHEPLSTASPPSYLLTITGRTVQKQQETLNFHLSLILSYSSQDGNQGGYQICNDVLSLVPLAARP</sequence>